<keyword evidence="1" id="KW-0732">Signal</keyword>
<keyword evidence="3" id="KW-1185">Reference proteome</keyword>
<dbReference type="EMBL" id="JACHMJ010000001">
    <property type="protein sequence ID" value="MBB5843822.1"/>
    <property type="molecule type" value="Genomic_DNA"/>
</dbReference>
<organism evidence="2 3">
    <name type="scientific">Conyzicola lurida</name>
    <dbReference type="NCBI Taxonomy" id="1172621"/>
    <lineage>
        <taxon>Bacteria</taxon>
        <taxon>Bacillati</taxon>
        <taxon>Actinomycetota</taxon>
        <taxon>Actinomycetes</taxon>
        <taxon>Micrococcales</taxon>
        <taxon>Microbacteriaceae</taxon>
        <taxon>Conyzicola</taxon>
    </lineage>
</organism>
<accession>A0A841APD9</accession>
<proteinExistence type="predicted"/>
<evidence type="ECO:0000313" key="2">
    <source>
        <dbReference type="EMBL" id="MBB5843822.1"/>
    </source>
</evidence>
<dbReference type="RefSeq" id="WP_184237242.1">
    <property type="nucleotide sequence ID" value="NZ_JACHMJ010000001.1"/>
</dbReference>
<evidence type="ECO:0000256" key="1">
    <source>
        <dbReference type="SAM" id="SignalP"/>
    </source>
</evidence>
<name>A0A841APD9_9MICO</name>
<feature type="chain" id="PRO_5032428187" evidence="1">
    <location>
        <begin position="27"/>
        <end position="199"/>
    </location>
</feature>
<comment type="caution">
    <text evidence="2">The sequence shown here is derived from an EMBL/GenBank/DDBJ whole genome shotgun (WGS) entry which is preliminary data.</text>
</comment>
<dbReference type="InterPro" id="IPR023833">
    <property type="entry name" value="Signal_pept_SipW-depend-type"/>
</dbReference>
<dbReference type="NCBIfam" id="TIGR04088">
    <property type="entry name" value="cognate_SipW"/>
    <property type="match status" value="1"/>
</dbReference>
<gene>
    <name evidence="2" type="ORF">HD599_002145</name>
</gene>
<dbReference type="Proteomes" id="UP000536685">
    <property type="component" value="Unassembled WGS sequence"/>
</dbReference>
<feature type="signal peptide" evidence="1">
    <location>
        <begin position="1"/>
        <end position="26"/>
    </location>
</feature>
<evidence type="ECO:0000313" key="3">
    <source>
        <dbReference type="Proteomes" id="UP000536685"/>
    </source>
</evidence>
<dbReference type="InterPro" id="IPR024006">
    <property type="entry name" value="Alt_signal_exp_actinobact"/>
</dbReference>
<protein>
    <submittedName>
        <fullName evidence="2">Alternate signal-mediated exported protein</fullName>
    </submittedName>
</protein>
<reference evidence="2 3" key="1">
    <citation type="submission" date="2020-08" db="EMBL/GenBank/DDBJ databases">
        <title>Sequencing the genomes of 1000 actinobacteria strains.</title>
        <authorList>
            <person name="Klenk H.-P."/>
        </authorList>
    </citation>
    <scope>NUCLEOTIDE SEQUENCE [LARGE SCALE GENOMIC DNA]</scope>
    <source>
        <strain evidence="2 3">DSM 105784</strain>
    </source>
</reference>
<dbReference type="AlphaFoldDB" id="A0A841APD9"/>
<sequence>MNKLVKGAVATAVGAALLMGGAGTFAYWNDSVGITGGTIVAGNLSVVDATPSDGVWTVQKDGTGTATTVPAIASFVASPGDRFTYTKTVKINATGNNLVATLALTPGSIAAVTPATAANTALASYLTSTASISATGTGISAGSVAGTYNVTAGAAGVTSRDVTLTVVINFPKSTTAGFENNTKLGSVNLSGLAVTLNQQ</sequence>
<dbReference type="NCBIfam" id="TIGR04089">
    <property type="entry name" value="exp_by_SipW_III"/>
    <property type="match status" value="1"/>
</dbReference>